<accession>A0A3B0WTF1</accession>
<reference evidence="1" key="1">
    <citation type="submission" date="2018-06" db="EMBL/GenBank/DDBJ databases">
        <authorList>
            <person name="Zhirakovskaya E."/>
        </authorList>
    </citation>
    <scope>NUCLEOTIDE SEQUENCE</scope>
</reference>
<sequence length="210" mass="22139">MTKLWKILVLALSSSVCIAEQVQQGKIYPGGSYVESSQTGIGLTIPQGWQGAWPAGSEMFVLESTTLKANIFMAMQPADENELRGWMAGTIPLDASIQLQPASLPKKTGKIYTANYTINDAPQLSGYIAAQIVPPSTGLAFIVLSADAGKLQKVKRIAVSLANSLTIKQVVAPAPTQRKGEFYQSGDASAVSDGNCTYFSSGAGSISTCD</sequence>
<protein>
    <submittedName>
        <fullName evidence="1">Uncharacterized protein</fullName>
    </submittedName>
</protein>
<proteinExistence type="predicted"/>
<dbReference type="EMBL" id="UOFE01000027">
    <property type="protein sequence ID" value="VAW52439.1"/>
    <property type="molecule type" value="Genomic_DNA"/>
</dbReference>
<gene>
    <name evidence="1" type="ORF">MNBD_GAMMA05-751</name>
</gene>
<organism evidence="1">
    <name type="scientific">hydrothermal vent metagenome</name>
    <dbReference type="NCBI Taxonomy" id="652676"/>
    <lineage>
        <taxon>unclassified sequences</taxon>
        <taxon>metagenomes</taxon>
        <taxon>ecological metagenomes</taxon>
    </lineage>
</organism>
<dbReference type="AlphaFoldDB" id="A0A3B0WTF1"/>
<evidence type="ECO:0000313" key="1">
    <source>
        <dbReference type="EMBL" id="VAW52439.1"/>
    </source>
</evidence>
<name>A0A3B0WTF1_9ZZZZ</name>